<dbReference type="EMBL" id="AYYZ01000029">
    <property type="protein sequence ID" value="KRM51929.1"/>
    <property type="molecule type" value="Genomic_DNA"/>
</dbReference>
<evidence type="ECO:0000256" key="1">
    <source>
        <dbReference type="ARBA" id="ARBA00009437"/>
    </source>
</evidence>
<comment type="similarity">
    <text evidence="1">Belongs to the LysR transcriptional regulatory family.</text>
</comment>
<dbReference type="InterPro" id="IPR005119">
    <property type="entry name" value="LysR_subst-bd"/>
</dbReference>
<evidence type="ECO:0000256" key="2">
    <source>
        <dbReference type="ARBA" id="ARBA00023015"/>
    </source>
</evidence>
<evidence type="ECO:0000256" key="4">
    <source>
        <dbReference type="ARBA" id="ARBA00023163"/>
    </source>
</evidence>
<dbReference type="GO" id="GO:0032993">
    <property type="term" value="C:protein-DNA complex"/>
    <property type="evidence" value="ECO:0007669"/>
    <property type="project" value="TreeGrafter"/>
</dbReference>
<dbReference type="PRINTS" id="PR00039">
    <property type="entry name" value="HTHLYSR"/>
</dbReference>
<dbReference type="PROSITE" id="PS50931">
    <property type="entry name" value="HTH_LYSR"/>
    <property type="match status" value="1"/>
</dbReference>
<evidence type="ECO:0000256" key="3">
    <source>
        <dbReference type="ARBA" id="ARBA00023125"/>
    </source>
</evidence>
<reference evidence="6 7" key="1">
    <citation type="journal article" date="2015" name="Genome Announc.">
        <title>Expanding the biotechnology potential of lactobacilli through comparative genomics of 213 strains and associated genera.</title>
        <authorList>
            <person name="Sun Z."/>
            <person name="Harris H.M."/>
            <person name="McCann A."/>
            <person name="Guo C."/>
            <person name="Argimon S."/>
            <person name="Zhang W."/>
            <person name="Yang X."/>
            <person name="Jeffery I.B."/>
            <person name="Cooney J.C."/>
            <person name="Kagawa T.F."/>
            <person name="Liu W."/>
            <person name="Song Y."/>
            <person name="Salvetti E."/>
            <person name="Wrobel A."/>
            <person name="Rasinkangas P."/>
            <person name="Parkhill J."/>
            <person name="Rea M.C."/>
            <person name="O'Sullivan O."/>
            <person name="Ritari J."/>
            <person name="Douillard F.P."/>
            <person name="Paul Ross R."/>
            <person name="Yang R."/>
            <person name="Briner A.E."/>
            <person name="Felis G.E."/>
            <person name="de Vos W.M."/>
            <person name="Barrangou R."/>
            <person name="Klaenhammer T.R."/>
            <person name="Caufield P.W."/>
            <person name="Cui Y."/>
            <person name="Zhang H."/>
            <person name="O'Toole P.W."/>
        </authorList>
    </citation>
    <scope>NUCLEOTIDE SEQUENCE [LARGE SCALE GENOMIC DNA]</scope>
    <source>
        <strain evidence="6 7">DSM 20653</strain>
    </source>
</reference>
<feature type="domain" description="HTH lysR-type" evidence="5">
    <location>
        <begin position="15"/>
        <end position="72"/>
    </location>
</feature>
<dbReference type="GO" id="GO:0003677">
    <property type="term" value="F:DNA binding"/>
    <property type="evidence" value="ECO:0007669"/>
    <property type="project" value="UniProtKB-KW"/>
</dbReference>
<proteinExistence type="inferred from homology"/>
<dbReference type="Proteomes" id="UP000051291">
    <property type="component" value="Unassembled WGS sequence"/>
</dbReference>
<dbReference type="Pfam" id="PF00126">
    <property type="entry name" value="HTH_1"/>
    <property type="match status" value="1"/>
</dbReference>
<dbReference type="Pfam" id="PF03466">
    <property type="entry name" value="LysR_substrate"/>
    <property type="match status" value="1"/>
</dbReference>
<evidence type="ECO:0000259" key="5">
    <source>
        <dbReference type="PROSITE" id="PS50931"/>
    </source>
</evidence>
<keyword evidence="4" id="KW-0804">Transcription</keyword>
<dbReference type="PANTHER" id="PTHR30346:SF17">
    <property type="entry name" value="LYSR FAMILY TRANSCRIPTIONAL REGULATOR"/>
    <property type="match status" value="1"/>
</dbReference>
<dbReference type="InterPro" id="IPR000847">
    <property type="entry name" value="LysR_HTH_N"/>
</dbReference>
<dbReference type="Gene3D" id="3.40.190.290">
    <property type="match status" value="1"/>
</dbReference>
<sequence length="327" mass="37946">MKGILDMKDTRDSFLPSRSLDYFLQLTETMNYTQAAQVLGISQPALTQQIKKLEKSIGAPLFYSVGKKLHLSDAGYTMLDAIHQIYETVSQATDQIQRSTEINQGRVNIGILASIENDVFTDFAISYYKSHPDVEVSFHTLTRHELWKQLEDNRIDIGIMYLPDSSIKNWKPYVKKTIIRDELIYLGHDEQIAHKTRIDLKDVVDQPWVDYPQNYYLNNIINEQFRKAMLNTPKSVAHFTQSRALYHFAKEAKVSTVLPASCANAYNYGIDRMASAFFNPKIEFELSFVFRKGKERIPRISNLLDEFDEYLVQKDYISRLTELNKME</sequence>
<evidence type="ECO:0000313" key="7">
    <source>
        <dbReference type="Proteomes" id="UP000051291"/>
    </source>
</evidence>
<accession>A0A0R1ZJL0</accession>
<dbReference type="SUPFAM" id="SSF46785">
    <property type="entry name" value="Winged helix' DNA-binding domain"/>
    <property type="match status" value="1"/>
</dbReference>
<keyword evidence="2" id="KW-0805">Transcription regulation</keyword>
<dbReference type="AlphaFoldDB" id="A0A0R1ZJL0"/>
<dbReference type="GO" id="GO:0003700">
    <property type="term" value="F:DNA-binding transcription factor activity"/>
    <property type="evidence" value="ECO:0007669"/>
    <property type="project" value="InterPro"/>
</dbReference>
<dbReference type="STRING" id="1423820.FC64_GL001123"/>
<comment type="caution">
    <text evidence="6">The sequence shown here is derived from an EMBL/GenBank/DDBJ whole genome shotgun (WGS) entry which is preliminary data.</text>
</comment>
<dbReference type="PATRIC" id="fig|1423820.4.peg.1148"/>
<keyword evidence="7" id="KW-1185">Reference proteome</keyword>
<gene>
    <name evidence="6" type="ORF">FC64_GL001123</name>
</gene>
<protein>
    <submittedName>
        <fullName evidence="6">LysR family transcriptional regulator</fullName>
    </submittedName>
</protein>
<dbReference type="CDD" id="cd05466">
    <property type="entry name" value="PBP2_LTTR_substrate"/>
    <property type="match status" value="1"/>
</dbReference>
<dbReference type="PANTHER" id="PTHR30346">
    <property type="entry name" value="TRANSCRIPTIONAL DUAL REGULATOR HCAR-RELATED"/>
    <property type="match status" value="1"/>
</dbReference>
<name>A0A0R1ZJL0_9LACO</name>
<evidence type="ECO:0000313" key="6">
    <source>
        <dbReference type="EMBL" id="KRM51929.1"/>
    </source>
</evidence>
<dbReference type="SUPFAM" id="SSF53850">
    <property type="entry name" value="Periplasmic binding protein-like II"/>
    <property type="match status" value="1"/>
</dbReference>
<keyword evidence="3" id="KW-0238">DNA-binding</keyword>
<dbReference type="InterPro" id="IPR036388">
    <property type="entry name" value="WH-like_DNA-bd_sf"/>
</dbReference>
<dbReference type="InterPro" id="IPR036390">
    <property type="entry name" value="WH_DNA-bd_sf"/>
</dbReference>
<dbReference type="Gene3D" id="1.10.10.10">
    <property type="entry name" value="Winged helix-like DNA-binding domain superfamily/Winged helix DNA-binding domain"/>
    <property type="match status" value="1"/>
</dbReference>
<organism evidence="6 7">
    <name type="scientific">Ligilactobacillus araffinosus DSM 20653</name>
    <dbReference type="NCBI Taxonomy" id="1423820"/>
    <lineage>
        <taxon>Bacteria</taxon>
        <taxon>Bacillati</taxon>
        <taxon>Bacillota</taxon>
        <taxon>Bacilli</taxon>
        <taxon>Lactobacillales</taxon>
        <taxon>Lactobacillaceae</taxon>
        <taxon>Ligilactobacillus</taxon>
    </lineage>
</organism>